<comment type="subcellular location">
    <subcellularLocation>
        <location evidence="1 10">Nucleus</location>
    </subcellularLocation>
</comment>
<dbReference type="GeneID" id="8861762"/>
<evidence type="ECO:0000313" key="15">
    <source>
        <dbReference type="Proteomes" id="UP000006671"/>
    </source>
</evidence>
<feature type="domain" description="Protein HIRA-like C-terminal" evidence="12">
    <location>
        <begin position="626"/>
        <end position="835"/>
    </location>
</feature>
<dbReference type="InParanoid" id="D2V6H5"/>
<reference evidence="14 15" key="1">
    <citation type="journal article" date="2010" name="Cell">
        <title>The genome of Naegleria gruberi illuminates early eukaryotic versatility.</title>
        <authorList>
            <person name="Fritz-Laylin L.K."/>
            <person name="Prochnik S.E."/>
            <person name="Ginger M.L."/>
            <person name="Dacks J.B."/>
            <person name="Carpenter M.L."/>
            <person name="Field M.C."/>
            <person name="Kuo A."/>
            <person name="Paredez A."/>
            <person name="Chapman J."/>
            <person name="Pham J."/>
            <person name="Shu S."/>
            <person name="Neupane R."/>
            <person name="Cipriano M."/>
            <person name="Mancuso J."/>
            <person name="Tu H."/>
            <person name="Salamov A."/>
            <person name="Lindquist E."/>
            <person name="Shapiro H."/>
            <person name="Lucas S."/>
            <person name="Grigoriev I.V."/>
            <person name="Cande W.Z."/>
            <person name="Fulton C."/>
            <person name="Rokhsar D.S."/>
            <person name="Dawson S.C."/>
        </authorList>
    </citation>
    <scope>NUCLEOTIDE SEQUENCE [LARGE SCALE GENOMIC DNA]</scope>
    <source>
        <strain evidence="14 15">NEG-M</strain>
    </source>
</reference>
<dbReference type="Gene3D" id="2.130.10.10">
    <property type="entry name" value="YVTN repeat-like/Quinoprotein amine dehydrogenase"/>
    <property type="match status" value="2"/>
</dbReference>
<evidence type="ECO:0000259" key="12">
    <source>
        <dbReference type="Pfam" id="PF07569"/>
    </source>
</evidence>
<dbReference type="EMBL" id="GG738854">
    <property type="protein sequence ID" value="EFC47572.1"/>
    <property type="molecule type" value="Genomic_DNA"/>
</dbReference>
<dbReference type="InterPro" id="IPR011494">
    <property type="entry name" value="HIRA-like_C"/>
</dbReference>
<dbReference type="VEuPathDB" id="AmoebaDB:NAEGRDRAFT_57288"/>
<keyword evidence="10" id="KW-0678">Repressor</keyword>
<organism evidence="15">
    <name type="scientific">Naegleria gruberi</name>
    <name type="common">Amoeba</name>
    <dbReference type="NCBI Taxonomy" id="5762"/>
    <lineage>
        <taxon>Eukaryota</taxon>
        <taxon>Discoba</taxon>
        <taxon>Heterolobosea</taxon>
        <taxon>Tetramitia</taxon>
        <taxon>Eutetramitia</taxon>
        <taxon>Vahlkampfiidae</taxon>
        <taxon>Naegleria</taxon>
    </lineage>
</organism>
<evidence type="ECO:0000256" key="6">
    <source>
        <dbReference type="ARBA" id="ARBA00023015"/>
    </source>
</evidence>
<feature type="region of interest" description="Disordered" evidence="11">
    <location>
        <begin position="522"/>
        <end position="543"/>
    </location>
</feature>
<keyword evidence="8 10" id="KW-0539">Nucleus</keyword>
<dbReference type="PANTHER" id="PTHR13831">
    <property type="entry name" value="MEMBER OF THE HIR1 FAMILY OF WD-REPEAT PROTEINS"/>
    <property type="match status" value="1"/>
</dbReference>
<dbReference type="InterPro" id="IPR031120">
    <property type="entry name" value="HIR1-like"/>
</dbReference>
<evidence type="ECO:0000256" key="10">
    <source>
        <dbReference type="RuleBase" id="RU364014"/>
    </source>
</evidence>
<dbReference type="SMART" id="SM00320">
    <property type="entry name" value="WD40"/>
    <property type="match status" value="5"/>
</dbReference>
<dbReference type="GO" id="GO:0000417">
    <property type="term" value="C:HIR complex"/>
    <property type="evidence" value="ECO:0007669"/>
    <property type="project" value="TreeGrafter"/>
</dbReference>
<dbReference type="InterPro" id="IPR055410">
    <property type="entry name" value="Beta-prop_CAF1B_HIR1"/>
</dbReference>
<accession>D2V6H5</accession>
<dbReference type="InterPro" id="IPR036322">
    <property type="entry name" value="WD40_repeat_dom_sf"/>
</dbReference>
<evidence type="ECO:0000313" key="14">
    <source>
        <dbReference type="EMBL" id="EFC47572.1"/>
    </source>
</evidence>
<comment type="similarity">
    <text evidence="2 10">Belongs to the WD repeat HIR1 family.</text>
</comment>
<dbReference type="OrthoDB" id="1741719at2759"/>
<dbReference type="PROSITE" id="PS50082">
    <property type="entry name" value="WD_REPEATS_2"/>
    <property type="match status" value="1"/>
</dbReference>
<dbReference type="AlphaFoldDB" id="D2V6H5"/>
<dbReference type="InterPro" id="IPR015943">
    <property type="entry name" value="WD40/YVTN_repeat-like_dom_sf"/>
</dbReference>
<comment type="function">
    <text evidence="10">Required for replication-independent chromatin assembly and for the periodic repression of histone gene transcription during the cell cycle.</text>
</comment>
<dbReference type="SUPFAM" id="SSF50978">
    <property type="entry name" value="WD40 repeat-like"/>
    <property type="match status" value="1"/>
</dbReference>
<dbReference type="InterPro" id="IPR001680">
    <property type="entry name" value="WD40_rpt"/>
</dbReference>
<dbReference type="eggNOG" id="KOG0973">
    <property type="taxonomic scope" value="Eukaryota"/>
</dbReference>
<keyword evidence="6 10" id="KW-0805">Transcription regulation</keyword>
<dbReference type="PANTHER" id="PTHR13831:SF0">
    <property type="entry name" value="PROTEIN HIRA"/>
    <property type="match status" value="1"/>
</dbReference>
<feature type="compositionally biased region" description="Basic and acidic residues" evidence="11">
    <location>
        <begin position="522"/>
        <end position="531"/>
    </location>
</feature>
<sequence>MEEQQQPKAIAEKINWISSEQPVFSIDVHPDNSRFLTCSDELINIWKATSYINSTKPSGDTAITETELSSSVATIKTESDFCIQKIGGNTNCARFSPDGKFIAANSDDFSVSVYKVSKANTDKESWKRIKHFKTHTSDVLSIAWSGDSRYLASCSIDNSVVVYDMRAKNVGDIVLKSSDHNEFVKGVTFDPIGKYLVSQSDHSVFIWALNDGVFQFHKRISNVFGKVDIAVYKPSFSPCGQFLIIPNAYTKTVYCANIYMRQDDFSQCIPFHNNHPVWFTAFNPCIFKKKAKPWTFFAVSTEDTISVFSSEIPKPMIHINNICKQSISDIVWSADGLSLLVSSNDGSVHSITFPSGFFGNPLSQREKKEYLEQYYGDMELGTVLSEYPSTIFAIPQLGEIAPLPQLQSNPLASLATSSSSNNVIPPKPKPSVTQRTEIVNGKKRIVPVHTSFDDDEEEEENTLKNFATGPFNIDTQKENMLNDVISNRIGVNAVETSIGFAPSTYSTSDILKVTTEVTKKRTRIEPEDNSKKNKKKTKNPINPLRDLSTITAEPLYLRLNARDELFCSLEGIVELKRNNALEWKSTVSGTGSVLHSYPNLAAGTQFFIAVCTFPSNQCHVFSTESGMRLLPPLVLDSKIEHVNCSGDFLAAYTAELMFYVWDVRKQKCLVRCSADPLLSNTSITSVEMRIVDDIAVTAKGVGIVTLTSGESFAFDVNLNTWICVADSHSVFSPFLSQGRVNLEEIEDVNFEDAEVTLKVLRNKAAKAVQKFRLEHPEITPTTETANIDIIDDLELAMTSAAAIGDIGSYMYAVQSYAKHLAKINNNRLTDLFRSLLGPWDPKSTSTNWNPLIAGTPKRLILQHLVTMLSSSPDLLIKRICSDFANLLAEINK</sequence>
<keyword evidence="15" id="KW-1185">Reference proteome</keyword>
<name>D2V6H5_NAEGR</name>
<keyword evidence="5 10" id="KW-0156">Chromatin regulator</keyword>
<evidence type="ECO:0000256" key="3">
    <source>
        <dbReference type="ARBA" id="ARBA00022574"/>
    </source>
</evidence>
<dbReference type="Pfam" id="PF24105">
    <property type="entry name" value="Beta-prop_CAF1B_HIR1"/>
    <property type="match status" value="1"/>
</dbReference>
<feature type="repeat" description="WD" evidence="9">
    <location>
        <begin position="132"/>
        <end position="166"/>
    </location>
</feature>
<dbReference type="PROSITE" id="PS50294">
    <property type="entry name" value="WD_REPEATS_REGION"/>
    <property type="match status" value="1"/>
</dbReference>
<dbReference type="Pfam" id="PF07569">
    <property type="entry name" value="Hira"/>
    <property type="match status" value="1"/>
</dbReference>
<dbReference type="GO" id="GO:0006355">
    <property type="term" value="P:regulation of DNA-templated transcription"/>
    <property type="evidence" value="ECO:0007669"/>
    <property type="project" value="InterPro"/>
</dbReference>
<feature type="domain" description="CAF1B/HIR1 beta-propeller" evidence="13">
    <location>
        <begin position="12"/>
        <end position="204"/>
    </location>
</feature>
<keyword evidence="7 10" id="KW-0804">Transcription</keyword>
<dbReference type="RefSeq" id="XP_002680316.1">
    <property type="nucleotide sequence ID" value="XM_002680270.1"/>
</dbReference>
<evidence type="ECO:0000256" key="4">
    <source>
        <dbReference type="ARBA" id="ARBA00022737"/>
    </source>
</evidence>
<evidence type="ECO:0000256" key="2">
    <source>
        <dbReference type="ARBA" id="ARBA00007306"/>
    </source>
</evidence>
<dbReference type="GO" id="GO:0006351">
    <property type="term" value="P:DNA-templated transcription"/>
    <property type="evidence" value="ECO:0007669"/>
    <property type="project" value="InterPro"/>
</dbReference>
<dbReference type="STRING" id="5762.D2V6H5"/>
<evidence type="ECO:0000259" key="13">
    <source>
        <dbReference type="Pfam" id="PF24105"/>
    </source>
</evidence>
<dbReference type="KEGG" id="ngr:NAEGRDRAFT_57288"/>
<evidence type="ECO:0000256" key="9">
    <source>
        <dbReference type="PROSITE-ProRule" id="PRU00221"/>
    </source>
</evidence>
<gene>
    <name evidence="14" type="ORF">NAEGRDRAFT_57288</name>
</gene>
<dbReference type="FunCoup" id="D2V6H5">
    <property type="interactions" value="342"/>
</dbReference>
<dbReference type="GO" id="GO:0006338">
    <property type="term" value="P:chromatin remodeling"/>
    <property type="evidence" value="ECO:0007669"/>
    <property type="project" value="InterPro"/>
</dbReference>
<dbReference type="Proteomes" id="UP000006671">
    <property type="component" value="Unassembled WGS sequence"/>
</dbReference>
<protein>
    <recommendedName>
        <fullName evidence="10">Protein HIRA</fullName>
    </recommendedName>
</protein>
<dbReference type="OMA" id="WVTHDGY"/>
<evidence type="ECO:0000256" key="5">
    <source>
        <dbReference type="ARBA" id="ARBA00022853"/>
    </source>
</evidence>
<dbReference type="GO" id="GO:0031491">
    <property type="term" value="F:nucleosome binding"/>
    <property type="evidence" value="ECO:0007669"/>
    <property type="project" value="TreeGrafter"/>
</dbReference>
<proteinExistence type="inferred from homology"/>
<evidence type="ECO:0000256" key="1">
    <source>
        <dbReference type="ARBA" id="ARBA00004123"/>
    </source>
</evidence>
<evidence type="ECO:0000256" key="8">
    <source>
        <dbReference type="ARBA" id="ARBA00023242"/>
    </source>
</evidence>
<evidence type="ECO:0000256" key="11">
    <source>
        <dbReference type="SAM" id="MobiDB-lite"/>
    </source>
</evidence>
<dbReference type="GO" id="GO:0005634">
    <property type="term" value="C:nucleus"/>
    <property type="evidence" value="ECO:0007669"/>
    <property type="project" value="UniProtKB-SubCell"/>
</dbReference>
<evidence type="ECO:0000256" key="7">
    <source>
        <dbReference type="ARBA" id="ARBA00023163"/>
    </source>
</evidence>
<keyword evidence="3 9" id="KW-0853">WD repeat</keyword>
<dbReference type="GO" id="GO:0000785">
    <property type="term" value="C:chromatin"/>
    <property type="evidence" value="ECO:0007669"/>
    <property type="project" value="TreeGrafter"/>
</dbReference>
<keyword evidence="4 10" id="KW-0677">Repeat</keyword>